<comment type="caution">
    <text evidence="2">The sequence shown here is derived from an EMBL/GenBank/DDBJ whole genome shotgun (WGS) entry which is preliminary data.</text>
</comment>
<protein>
    <submittedName>
        <fullName evidence="2">Uncharacterized protein</fullName>
    </submittedName>
</protein>
<dbReference type="AlphaFoldDB" id="A0A0M0K4D7"/>
<organism evidence="2 3">
    <name type="scientific">Chrysochromulina tobinii</name>
    <dbReference type="NCBI Taxonomy" id="1460289"/>
    <lineage>
        <taxon>Eukaryota</taxon>
        <taxon>Haptista</taxon>
        <taxon>Haptophyta</taxon>
        <taxon>Prymnesiophyceae</taxon>
        <taxon>Prymnesiales</taxon>
        <taxon>Chrysochromulinaceae</taxon>
        <taxon>Chrysochromulina</taxon>
    </lineage>
</organism>
<feature type="region of interest" description="Disordered" evidence="1">
    <location>
        <begin position="108"/>
        <end position="174"/>
    </location>
</feature>
<evidence type="ECO:0000256" key="1">
    <source>
        <dbReference type="SAM" id="MobiDB-lite"/>
    </source>
</evidence>
<keyword evidence="3" id="KW-1185">Reference proteome</keyword>
<sequence>MAFKEGTGKNARWVYWLGRVRKLYKKQKRSKVEVKRPLDVEELFGGGFQVVASWYTSTPQRGSYRFNVVGDPKPYDLDHFIGLVRLDLDMATDRYELHNKEEQLQALAAATRRTEPSKKSGGKKTIGEEEEAAAARRVQQTAEHLQPQAEGVDERNQRDQRAAERAKAAQAPLR</sequence>
<reference evidence="3" key="1">
    <citation type="journal article" date="2015" name="PLoS Genet.">
        <title>Genome Sequence and Transcriptome Analyses of Chrysochromulina tobin: Metabolic Tools for Enhanced Algal Fitness in the Prominent Order Prymnesiales (Haptophyceae).</title>
        <authorList>
            <person name="Hovde B.T."/>
            <person name="Deodato C.R."/>
            <person name="Hunsperger H.M."/>
            <person name="Ryken S.A."/>
            <person name="Yost W."/>
            <person name="Jha R.K."/>
            <person name="Patterson J."/>
            <person name="Monnat R.J. Jr."/>
            <person name="Barlow S.B."/>
            <person name="Starkenburg S.R."/>
            <person name="Cattolico R.A."/>
        </authorList>
    </citation>
    <scope>NUCLEOTIDE SEQUENCE</scope>
    <source>
        <strain evidence="3">CCMP291</strain>
    </source>
</reference>
<feature type="compositionally biased region" description="Basic and acidic residues" evidence="1">
    <location>
        <begin position="152"/>
        <end position="167"/>
    </location>
</feature>
<accession>A0A0M0K4D7</accession>
<name>A0A0M0K4D7_9EUKA</name>
<dbReference type="EMBL" id="JWZX01001453">
    <property type="protein sequence ID" value="KOO33690.1"/>
    <property type="molecule type" value="Genomic_DNA"/>
</dbReference>
<gene>
    <name evidence="2" type="ORF">Ctob_014901</name>
</gene>
<proteinExistence type="predicted"/>
<dbReference type="Proteomes" id="UP000037460">
    <property type="component" value="Unassembled WGS sequence"/>
</dbReference>
<evidence type="ECO:0000313" key="3">
    <source>
        <dbReference type="Proteomes" id="UP000037460"/>
    </source>
</evidence>
<evidence type="ECO:0000313" key="2">
    <source>
        <dbReference type="EMBL" id="KOO33690.1"/>
    </source>
</evidence>